<feature type="domain" description="DUF4346" evidence="1">
    <location>
        <begin position="8"/>
        <end position="62"/>
    </location>
</feature>
<organism evidence="2 3">
    <name type="scientific">Candidatus Giovannonibacteria bacterium GW2011_GWF2_42_19</name>
    <dbReference type="NCBI Taxonomy" id="1618659"/>
    <lineage>
        <taxon>Bacteria</taxon>
        <taxon>Candidatus Giovannoniibacteriota</taxon>
    </lineage>
</organism>
<comment type="caution">
    <text evidence="2">The sequence shown here is derived from an EMBL/GenBank/DDBJ whole genome shotgun (WGS) entry which is preliminary data.</text>
</comment>
<dbReference type="Pfam" id="PF14251">
    <property type="entry name" value="PterinBD-DUF4346"/>
    <property type="match status" value="1"/>
</dbReference>
<dbReference type="InterPro" id="IPR025595">
    <property type="entry name" value="PterinBD-DUF4346"/>
</dbReference>
<sequence>MAKHLSTNEDPLGEYRGRTALHLSVKIVEAGIIFEPYHAMYLGRELKKAEMALRLGVPYTQDSPLFRVHGPKPRILF</sequence>
<accession>A0A0G1BNV6</accession>
<name>A0A0G1BNV6_9BACT</name>
<protein>
    <submittedName>
        <fullName evidence="2">MmcE</fullName>
    </submittedName>
</protein>
<dbReference type="Proteomes" id="UP000034036">
    <property type="component" value="Unassembled WGS sequence"/>
</dbReference>
<evidence type="ECO:0000259" key="1">
    <source>
        <dbReference type="Pfam" id="PF14251"/>
    </source>
</evidence>
<reference evidence="2 3" key="1">
    <citation type="journal article" date="2015" name="Nature">
        <title>rRNA introns, odd ribosomes, and small enigmatic genomes across a large radiation of phyla.</title>
        <authorList>
            <person name="Brown C.T."/>
            <person name="Hug L.A."/>
            <person name="Thomas B.C."/>
            <person name="Sharon I."/>
            <person name="Castelle C.J."/>
            <person name="Singh A."/>
            <person name="Wilkins M.J."/>
            <person name="Williams K.H."/>
            <person name="Banfield J.F."/>
        </authorList>
    </citation>
    <scope>NUCLEOTIDE SEQUENCE [LARGE SCALE GENOMIC DNA]</scope>
</reference>
<evidence type="ECO:0000313" key="3">
    <source>
        <dbReference type="Proteomes" id="UP000034036"/>
    </source>
</evidence>
<evidence type="ECO:0000313" key="2">
    <source>
        <dbReference type="EMBL" id="KKS47961.1"/>
    </source>
</evidence>
<gene>
    <name evidence="2" type="ORF">UV11_C0012G0018</name>
</gene>
<dbReference type="AlphaFoldDB" id="A0A0G1BNV6"/>
<proteinExistence type="predicted"/>
<dbReference type="STRING" id="1618659.UV11_C0012G0018"/>
<dbReference type="EMBL" id="LCDF01000012">
    <property type="protein sequence ID" value="KKS47961.1"/>
    <property type="molecule type" value="Genomic_DNA"/>
</dbReference>